<feature type="transmembrane region" description="Helical" evidence="9">
    <location>
        <begin position="897"/>
        <end position="917"/>
    </location>
</feature>
<dbReference type="GO" id="GO:0005886">
    <property type="term" value="C:plasma membrane"/>
    <property type="evidence" value="ECO:0007669"/>
    <property type="project" value="UniProtKB-SubCell"/>
</dbReference>
<evidence type="ECO:0000313" key="12">
    <source>
        <dbReference type="Proteomes" id="UP000186406"/>
    </source>
</evidence>
<evidence type="ECO:0000256" key="10">
    <source>
        <dbReference type="SAM" id="MobiDB-lite"/>
    </source>
</evidence>
<dbReference type="OrthoDB" id="9807350at2"/>
<feature type="transmembrane region" description="Helical" evidence="9">
    <location>
        <begin position="868"/>
        <end position="890"/>
    </location>
</feature>
<dbReference type="GO" id="GO:0042910">
    <property type="term" value="F:xenobiotic transmembrane transporter activity"/>
    <property type="evidence" value="ECO:0007669"/>
    <property type="project" value="TreeGrafter"/>
</dbReference>
<comment type="subcellular location">
    <subcellularLocation>
        <location evidence="1 9">Cell inner membrane</location>
        <topology evidence="1 9">Multi-pass membrane protein</topology>
    </subcellularLocation>
</comment>
<evidence type="ECO:0000256" key="5">
    <source>
        <dbReference type="ARBA" id="ARBA00022519"/>
    </source>
</evidence>
<dbReference type="Gene3D" id="1.20.1640.10">
    <property type="entry name" value="Multidrug efflux transporter AcrB transmembrane domain"/>
    <property type="match status" value="2"/>
</dbReference>
<keyword evidence="5 9" id="KW-0997">Cell inner membrane</keyword>
<keyword evidence="6 9" id="KW-0812">Transmembrane</keyword>
<keyword evidence="7 9" id="KW-1133">Transmembrane helix</keyword>
<keyword evidence="12" id="KW-1185">Reference proteome</keyword>
<evidence type="ECO:0000256" key="9">
    <source>
        <dbReference type="RuleBase" id="RU364070"/>
    </source>
</evidence>
<dbReference type="PANTHER" id="PTHR32063">
    <property type="match status" value="1"/>
</dbReference>
<sequence length="1064" mass="113115">MFSAIFIARPRLAFVISIVLTIAGALSIYSMAVAQYPNITPPVVQVTASYPGADAATIAATVAQPIEQQVNGVAGMMYMSSVSSSAGSYTLQVTFAVGTDPDIAQVDVQNRVALAQAQLPTLVNNLGVNTQQQSTSLLAAISIYPTKKGIDPIFLSNYAAINIQTPMQRINGVASTTLFGALNYSMRLWLNPDKMTALKMSPNDIINAVNSQNIQAALGQIGGPPTPNTQVLQFQITTTGRLTTAEEFGDIILRTGEDGAVVRVRDVGRVELGAQSYAQISRLNGEEATTLGLYQLPTANALSVVEQARQLLATLKTRFPPGVDAQVIYDSTLFVSASIDEIIKTLIEAGIIVLIVVYVFLQDLKATIVPAVTIPVSLIGVFVVLAALGFSANTIDLFAVVLAVGLVVDDAIVVVENVQRLMEEEGLDRRSAAVKAMTQVTGPIISTTLVLFAVFGPVAFLPGITGELYRQFAVTICAAVGISAINALTLSPALCSLVLSVPKAPKRGPFYWFNAGLDKTRNGYLGIVGMIARRSVVAGLIAVAAGAGAGYLFGKLPTSFIPNEDQGVLYADIQTPAGSALPRTDAVLKQVEEIASKTPGVAHVITIAGYSILTQSAISNAGTAIIALKPWDERTTPETGLMGIYTHLKEAFNAIPQANILPFPPPAIPGLGQASGFDFRLEAVGGQSYQEMAQAATSVIVEANQDPRIEYAQTSFSAAMPRIYLNLDRTKAESLKVAVSDVFNVLQAFLGSYYINQFNYLSRTFQVNIQAETGFRTKVDDINRLYVRNADGNMVPISTLASLETHYGSDLVYQYNMNPAVQITGTAKAGHSSGDAMAAMVDAFNKTLPTGYTFEWSGLSYQEASQTAMTVILIFGLAITFGYLFLVGLYESWMIPFAVMMSVTIAVLGSAITLTIVGIDNNVYTQIGLVLLVGLAAKNAILIVEFAKEQREEFGKTRFEAALAGARMRFRAVLMTAFAFIIGLAPLVVATGAGAHSRIVLGFTVIGGLLFATVFGILVIPGLYVMVQWFGDRVIGRKPDRLPVKHGNPPHDGGGEGGTPAAAH</sequence>
<dbReference type="Gene3D" id="3.30.70.1320">
    <property type="entry name" value="Multidrug efflux transporter AcrB pore domain like"/>
    <property type="match status" value="1"/>
</dbReference>
<dbReference type="InterPro" id="IPR001036">
    <property type="entry name" value="Acrflvin-R"/>
</dbReference>
<dbReference type="SUPFAM" id="SSF82693">
    <property type="entry name" value="Multidrug efflux transporter AcrB pore domain, PN1, PN2, PC1 and PC2 subdomains"/>
    <property type="match status" value="4"/>
</dbReference>
<protein>
    <recommendedName>
        <fullName evidence="9">Efflux pump membrane transporter</fullName>
    </recommendedName>
</protein>
<keyword evidence="8 9" id="KW-0472">Membrane</keyword>
<evidence type="ECO:0000256" key="4">
    <source>
        <dbReference type="ARBA" id="ARBA00022475"/>
    </source>
</evidence>
<dbReference type="SUPFAM" id="SSF82866">
    <property type="entry name" value="Multidrug efflux transporter AcrB transmembrane domain"/>
    <property type="match status" value="2"/>
</dbReference>
<feature type="transmembrane region" description="Helical" evidence="9">
    <location>
        <begin position="968"/>
        <end position="993"/>
    </location>
</feature>
<dbReference type="FunFam" id="1.20.1640.10:FF:000001">
    <property type="entry name" value="Efflux pump membrane transporter"/>
    <property type="match status" value="1"/>
</dbReference>
<dbReference type="AlphaFoldDB" id="A0A1M7ZIG0"/>
<dbReference type="Gene3D" id="3.30.70.1440">
    <property type="entry name" value="Multidrug efflux transporter AcrB pore domain"/>
    <property type="match status" value="1"/>
</dbReference>
<dbReference type="Pfam" id="PF00873">
    <property type="entry name" value="ACR_tran"/>
    <property type="match status" value="1"/>
</dbReference>
<dbReference type="PANTHER" id="PTHR32063:SF76">
    <property type="entry name" value="EFFLUX PUMP MEMBRANE TRANSPORTER"/>
    <property type="match status" value="1"/>
</dbReference>
<feature type="transmembrane region" description="Helical" evidence="9">
    <location>
        <begin position="923"/>
        <end position="947"/>
    </location>
</feature>
<feature type="transmembrane region" description="Helical" evidence="9">
    <location>
        <begin position="536"/>
        <end position="554"/>
    </location>
</feature>
<dbReference type="Gene3D" id="3.30.70.1430">
    <property type="entry name" value="Multidrug efflux transporter AcrB pore domain"/>
    <property type="match status" value="2"/>
</dbReference>
<dbReference type="SUPFAM" id="SSF82714">
    <property type="entry name" value="Multidrug efflux transporter AcrB TolC docking domain, DN and DC subdomains"/>
    <property type="match status" value="2"/>
</dbReference>
<dbReference type="RefSeq" id="WP_073627779.1">
    <property type="nucleotide sequence ID" value="NZ_FRXO01000003.1"/>
</dbReference>
<dbReference type="Proteomes" id="UP000186406">
    <property type="component" value="Unassembled WGS sequence"/>
</dbReference>
<dbReference type="InterPro" id="IPR004764">
    <property type="entry name" value="MdtF-like"/>
</dbReference>
<dbReference type="STRING" id="1123029.SAMN02745172_01819"/>
<keyword evidence="4" id="KW-1003">Cell membrane</keyword>
<proteinExistence type="inferred from homology"/>
<dbReference type="InterPro" id="IPR027463">
    <property type="entry name" value="AcrB_DN_DC_subdom"/>
</dbReference>
<name>A0A1M7ZIG0_9HYPH</name>
<evidence type="ECO:0000256" key="3">
    <source>
        <dbReference type="ARBA" id="ARBA00022448"/>
    </source>
</evidence>
<accession>A0A1M7ZIG0</accession>
<organism evidence="11 12">
    <name type="scientific">Pseudoxanthobacter soli DSM 19599</name>
    <dbReference type="NCBI Taxonomy" id="1123029"/>
    <lineage>
        <taxon>Bacteria</taxon>
        <taxon>Pseudomonadati</taxon>
        <taxon>Pseudomonadota</taxon>
        <taxon>Alphaproteobacteria</taxon>
        <taxon>Hyphomicrobiales</taxon>
        <taxon>Segnochrobactraceae</taxon>
        <taxon>Pseudoxanthobacter</taxon>
    </lineage>
</organism>
<feature type="transmembrane region" description="Helical" evidence="9">
    <location>
        <begin position="342"/>
        <end position="361"/>
    </location>
</feature>
<dbReference type="GO" id="GO:0015562">
    <property type="term" value="F:efflux transmembrane transporter activity"/>
    <property type="evidence" value="ECO:0007669"/>
    <property type="project" value="InterPro"/>
</dbReference>
<feature type="region of interest" description="Disordered" evidence="10">
    <location>
        <begin position="1041"/>
        <end position="1064"/>
    </location>
</feature>
<feature type="transmembrane region" description="Helical" evidence="9">
    <location>
        <begin position="12"/>
        <end position="32"/>
    </location>
</feature>
<keyword evidence="3 9" id="KW-0813">Transport</keyword>
<dbReference type="FunFam" id="3.30.70.1430:FF:000001">
    <property type="entry name" value="Efflux pump membrane transporter"/>
    <property type="match status" value="1"/>
</dbReference>
<evidence type="ECO:0000256" key="8">
    <source>
        <dbReference type="ARBA" id="ARBA00023136"/>
    </source>
</evidence>
<feature type="transmembrane region" description="Helical" evidence="9">
    <location>
        <begin position="397"/>
        <end position="415"/>
    </location>
</feature>
<feature type="transmembrane region" description="Helical" evidence="9">
    <location>
        <begin position="436"/>
        <end position="460"/>
    </location>
</feature>
<evidence type="ECO:0000256" key="2">
    <source>
        <dbReference type="ARBA" id="ARBA00010942"/>
    </source>
</evidence>
<dbReference type="Gene3D" id="3.30.2090.10">
    <property type="entry name" value="Multidrug efflux transporter AcrB TolC docking domain, DN and DC subdomains"/>
    <property type="match status" value="2"/>
</dbReference>
<evidence type="ECO:0000256" key="7">
    <source>
        <dbReference type="ARBA" id="ARBA00022989"/>
    </source>
</evidence>
<dbReference type="EMBL" id="FRXO01000003">
    <property type="protein sequence ID" value="SHO64663.1"/>
    <property type="molecule type" value="Genomic_DNA"/>
</dbReference>
<dbReference type="PRINTS" id="PR00702">
    <property type="entry name" value="ACRIFLAVINRP"/>
</dbReference>
<dbReference type="NCBIfam" id="NF000282">
    <property type="entry name" value="RND_permease_1"/>
    <property type="match status" value="1"/>
</dbReference>
<feature type="transmembrane region" description="Helical" evidence="9">
    <location>
        <begin position="999"/>
        <end position="1027"/>
    </location>
</feature>
<gene>
    <name evidence="11" type="ORF">SAMN02745172_01819</name>
</gene>
<reference evidence="11 12" key="1">
    <citation type="submission" date="2016-12" db="EMBL/GenBank/DDBJ databases">
        <authorList>
            <person name="Song W.-J."/>
            <person name="Kurnit D.M."/>
        </authorList>
    </citation>
    <scope>NUCLEOTIDE SEQUENCE [LARGE SCALE GENOMIC DNA]</scope>
    <source>
        <strain evidence="11 12">DSM 19599</strain>
    </source>
</reference>
<comment type="similarity">
    <text evidence="2 9">Belongs to the resistance-nodulation-cell division (RND) (TC 2.A.6) family.</text>
</comment>
<evidence type="ECO:0000313" key="11">
    <source>
        <dbReference type="EMBL" id="SHO64663.1"/>
    </source>
</evidence>
<evidence type="ECO:0000256" key="1">
    <source>
        <dbReference type="ARBA" id="ARBA00004429"/>
    </source>
</evidence>
<evidence type="ECO:0000256" key="6">
    <source>
        <dbReference type="ARBA" id="ARBA00022692"/>
    </source>
</evidence>
<dbReference type="GO" id="GO:0009636">
    <property type="term" value="P:response to toxic substance"/>
    <property type="evidence" value="ECO:0007669"/>
    <property type="project" value="UniProtKB-ARBA"/>
</dbReference>
<feature type="transmembrane region" description="Helical" evidence="9">
    <location>
        <begin position="368"/>
        <end position="391"/>
    </location>
</feature>
<dbReference type="NCBIfam" id="TIGR00915">
    <property type="entry name" value="2A0602"/>
    <property type="match status" value="1"/>
</dbReference>
<feature type="transmembrane region" description="Helical" evidence="9">
    <location>
        <begin position="472"/>
        <end position="499"/>
    </location>
</feature>